<dbReference type="InterPro" id="IPR023214">
    <property type="entry name" value="HAD_sf"/>
</dbReference>
<dbReference type="AlphaFoldDB" id="A0A087TDH0"/>
<dbReference type="SUPFAM" id="SSF56784">
    <property type="entry name" value="HAD-like"/>
    <property type="match status" value="1"/>
</dbReference>
<accession>A0A087TDH0</accession>
<dbReference type="InterPro" id="IPR036412">
    <property type="entry name" value="HAD-like_sf"/>
</dbReference>
<dbReference type="GO" id="GO:0016791">
    <property type="term" value="F:phosphatase activity"/>
    <property type="evidence" value="ECO:0007669"/>
    <property type="project" value="TreeGrafter"/>
</dbReference>
<feature type="region of interest" description="Disordered" evidence="1">
    <location>
        <begin position="76"/>
        <end position="111"/>
    </location>
</feature>
<dbReference type="GO" id="GO:0004427">
    <property type="term" value="F:inorganic diphosphate phosphatase activity"/>
    <property type="evidence" value="ECO:0007669"/>
    <property type="project" value="TreeGrafter"/>
</dbReference>
<organism evidence="2 3">
    <name type="scientific">Stegodyphus mimosarum</name>
    <name type="common">African social velvet spider</name>
    <dbReference type="NCBI Taxonomy" id="407821"/>
    <lineage>
        <taxon>Eukaryota</taxon>
        <taxon>Metazoa</taxon>
        <taxon>Ecdysozoa</taxon>
        <taxon>Arthropoda</taxon>
        <taxon>Chelicerata</taxon>
        <taxon>Arachnida</taxon>
        <taxon>Araneae</taxon>
        <taxon>Araneomorphae</taxon>
        <taxon>Entelegynae</taxon>
        <taxon>Eresoidea</taxon>
        <taxon>Eresidae</taxon>
        <taxon>Stegodyphus</taxon>
    </lineage>
</organism>
<dbReference type="PANTHER" id="PTHR19288:SF44">
    <property type="entry name" value="PHOSPHOLYSINE PHOSPHOHISTIDINE INORGANIC PYROPHOSPHATE PHOSPHATASE"/>
    <property type="match status" value="1"/>
</dbReference>
<dbReference type="Gene3D" id="3.40.50.1000">
    <property type="entry name" value="HAD superfamily/HAD-like"/>
    <property type="match status" value="1"/>
</dbReference>
<evidence type="ECO:0000256" key="1">
    <source>
        <dbReference type="SAM" id="MobiDB-lite"/>
    </source>
</evidence>
<dbReference type="STRING" id="407821.A0A087TDH0"/>
<keyword evidence="3" id="KW-1185">Reference proteome</keyword>
<protein>
    <submittedName>
        <fullName evidence="2">Phospholysine phosphohistidine inorganic pyrophosphate phosphatase</fullName>
    </submittedName>
</protein>
<reference evidence="2 3" key="1">
    <citation type="submission" date="2013-11" db="EMBL/GenBank/DDBJ databases">
        <title>Genome sequencing of Stegodyphus mimosarum.</title>
        <authorList>
            <person name="Bechsgaard J."/>
        </authorList>
    </citation>
    <scope>NUCLEOTIDE SEQUENCE [LARGE SCALE GENOMIC DNA]</scope>
</reference>
<evidence type="ECO:0000313" key="2">
    <source>
        <dbReference type="EMBL" id="KFM63159.1"/>
    </source>
</evidence>
<name>A0A087TDH0_STEMI</name>
<proteinExistence type="predicted"/>
<dbReference type="GO" id="GO:0005829">
    <property type="term" value="C:cytosol"/>
    <property type="evidence" value="ECO:0007669"/>
    <property type="project" value="TreeGrafter"/>
</dbReference>
<gene>
    <name evidence="2" type="ORF">X975_06204</name>
</gene>
<feature type="non-terminal residue" evidence="2">
    <location>
        <position position="131"/>
    </location>
</feature>
<sequence>MNAVNGMGICPQEILMVGDDIENDIQAAQRCGMRAILVRTGKFRPDDAKNEVIKPDTIVKNLAHLVDMLVLKSKRENSAKCNPENSHKYPQDHKKQMNRTPKPMEQPPVPVPVPVHCDIFPFRFGTGPDGS</sequence>
<feature type="compositionally biased region" description="Basic and acidic residues" evidence="1">
    <location>
        <begin position="85"/>
        <end position="95"/>
    </location>
</feature>
<dbReference type="Proteomes" id="UP000054359">
    <property type="component" value="Unassembled WGS sequence"/>
</dbReference>
<dbReference type="OrthoDB" id="6425440at2759"/>
<dbReference type="Pfam" id="PF13242">
    <property type="entry name" value="Hydrolase_like"/>
    <property type="match status" value="1"/>
</dbReference>
<dbReference type="PANTHER" id="PTHR19288">
    <property type="entry name" value="4-NITROPHENYLPHOSPHATASE-RELATED"/>
    <property type="match status" value="1"/>
</dbReference>
<dbReference type="EMBL" id="KK114726">
    <property type="protein sequence ID" value="KFM63159.1"/>
    <property type="molecule type" value="Genomic_DNA"/>
</dbReference>
<evidence type="ECO:0000313" key="3">
    <source>
        <dbReference type="Proteomes" id="UP000054359"/>
    </source>
</evidence>